<reference evidence="3 4" key="1">
    <citation type="submission" date="2019-06" db="EMBL/GenBank/DDBJ databases">
        <title>Whole genome shotgun sequence of Corynebacterium flavescens NBRC 14136.</title>
        <authorList>
            <person name="Hosoyama A."/>
            <person name="Uohara A."/>
            <person name="Ohji S."/>
            <person name="Ichikawa N."/>
        </authorList>
    </citation>
    <scope>NUCLEOTIDE SEQUENCE [LARGE SCALE GENOMIC DNA]</scope>
    <source>
        <strain evidence="3 4">NBRC 14136</strain>
    </source>
</reference>
<feature type="transmembrane region" description="Helical" evidence="2">
    <location>
        <begin position="114"/>
        <end position="138"/>
    </location>
</feature>
<feature type="compositionally biased region" description="Gly residues" evidence="1">
    <location>
        <begin position="24"/>
        <end position="44"/>
    </location>
</feature>
<evidence type="ECO:0000313" key="4">
    <source>
        <dbReference type="Proteomes" id="UP000315353"/>
    </source>
</evidence>
<accession>A0AB73B4U1</accession>
<evidence type="ECO:0000256" key="1">
    <source>
        <dbReference type="SAM" id="MobiDB-lite"/>
    </source>
</evidence>
<feature type="transmembrane region" description="Helical" evidence="2">
    <location>
        <begin position="293"/>
        <end position="322"/>
    </location>
</feature>
<keyword evidence="2" id="KW-0812">Transmembrane</keyword>
<dbReference type="GeneID" id="82880517"/>
<evidence type="ECO:0000256" key="2">
    <source>
        <dbReference type="SAM" id="Phobius"/>
    </source>
</evidence>
<dbReference type="EMBL" id="BJNB01000003">
    <property type="protein sequence ID" value="GEB96838.1"/>
    <property type="molecule type" value="Genomic_DNA"/>
</dbReference>
<feature type="transmembrane region" description="Helical" evidence="2">
    <location>
        <begin position="237"/>
        <end position="258"/>
    </location>
</feature>
<name>A0AB73B4U1_CORFL</name>
<feature type="transmembrane region" description="Helical" evidence="2">
    <location>
        <begin position="194"/>
        <end position="217"/>
    </location>
</feature>
<dbReference type="RefSeq" id="WP_084559165.1">
    <property type="nucleotide sequence ID" value="NZ_BJNB01000003.1"/>
</dbReference>
<evidence type="ECO:0008006" key="5">
    <source>
        <dbReference type="Google" id="ProtNLM"/>
    </source>
</evidence>
<protein>
    <recommendedName>
        <fullName evidence="5">DUF975 family protein</fullName>
    </recommendedName>
</protein>
<feature type="transmembrane region" description="Helical" evidence="2">
    <location>
        <begin position="150"/>
        <end position="173"/>
    </location>
</feature>
<keyword evidence="2" id="KW-0472">Membrane</keyword>
<organism evidence="3 4">
    <name type="scientific">Corynebacterium flavescens</name>
    <dbReference type="NCBI Taxonomy" id="28028"/>
    <lineage>
        <taxon>Bacteria</taxon>
        <taxon>Bacillati</taxon>
        <taxon>Actinomycetota</taxon>
        <taxon>Actinomycetes</taxon>
        <taxon>Mycobacteriales</taxon>
        <taxon>Corynebacteriaceae</taxon>
        <taxon>Corynebacterium</taxon>
    </lineage>
</organism>
<gene>
    <name evidence="3" type="ORF">CFL01nite_03330</name>
</gene>
<comment type="caution">
    <text evidence="3">The sequence shown here is derived from an EMBL/GenBank/DDBJ whole genome shotgun (WGS) entry which is preliminary data.</text>
</comment>
<dbReference type="Proteomes" id="UP000315353">
    <property type="component" value="Unassembled WGS sequence"/>
</dbReference>
<dbReference type="AlphaFoldDB" id="A0AB73B4U1"/>
<keyword evidence="2" id="KW-1133">Transmembrane helix</keyword>
<proteinExistence type="predicted"/>
<feature type="compositionally biased region" description="Polar residues" evidence="1">
    <location>
        <begin position="1"/>
        <end position="13"/>
    </location>
</feature>
<evidence type="ECO:0000313" key="3">
    <source>
        <dbReference type="EMBL" id="GEB96838.1"/>
    </source>
</evidence>
<sequence>MSNPFDSQPGNNDEANKDNSSNGNDGGFGNGSSGNGGYGYGGEGNMPRYEPTNHPEDMPGYGAAPGLPAYGAYSAQGNQYQAPTGPAAGPLGAAPSATAAISWGFKATFRNAKLWVLGALLCGAITMAVSAALGAMGANSSSSAGGPGGFISEIVTTLVTTILVLIAMRLALYQIDDPTTGWSHVGKNVKWLQPFAIMVVVQIVVAICISGLVLAFVGAEFFNTLNADATQISDDDLLFMLGRLMGVIFVVALVGFFIQPLYTLMVWFAADGNSIGDSIRMGFAAGKKNYGQLLLLTLLTFLLSLLGIVTLLLGFLVILPAIQLATAYIYRQCAASLQSA</sequence>
<feature type="region of interest" description="Disordered" evidence="1">
    <location>
        <begin position="1"/>
        <end position="61"/>
    </location>
</feature>